<dbReference type="EMBL" id="EU891774">
    <property type="protein sequence ID" value="ACI74355.1"/>
    <property type="molecule type" value="Genomic_DNA"/>
</dbReference>
<keyword evidence="1" id="KW-0808">Transferase</keyword>
<evidence type="ECO:0000313" key="1">
    <source>
        <dbReference type="EMBL" id="ACI74351.1"/>
    </source>
</evidence>
<dbReference type="EMBL" id="EU891771">
    <property type="protein sequence ID" value="ACI74352.1"/>
    <property type="molecule type" value="Genomic_DNA"/>
</dbReference>
<dbReference type="EMBL" id="EU891772">
    <property type="protein sequence ID" value="ACI74353.1"/>
    <property type="molecule type" value="Genomic_DNA"/>
</dbReference>
<dbReference type="EMBL" id="EU891770">
    <property type="protein sequence ID" value="ACI74351.1"/>
    <property type="molecule type" value="Genomic_DNA"/>
</dbReference>
<evidence type="ECO:0000313" key="4">
    <source>
        <dbReference type="EMBL" id="ACI74354.1"/>
    </source>
</evidence>
<protein>
    <submittedName>
        <fullName evidence="1">PEP-protein phosphotransferase system enzyme I</fullName>
    </submittedName>
</protein>
<dbReference type="GO" id="GO:0016740">
    <property type="term" value="F:transferase activity"/>
    <property type="evidence" value="ECO:0007669"/>
    <property type="project" value="UniProtKB-KW"/>
</dbReference>
<accession>C3SIP7</accession>
<evidence type="ECO:0000313" key="5">
    <source>
        <dbReference type="EMBL" id="ACI74355.1"/>
    </source>
</evidence>
<reference evidence="1" key="1">
    <citation type="journal article" date="2009" name="Proc. Natl. Acad. Sci. U.S.A.">
        <title>A precise reconstruction of the emergence and constrained radiations of Escherichia coli O157 portrayed by backbone concatenomic analysis.</title>
        <authorList>
            <person name="Leopold S.R."/>
            <person name="Magrini V."/>
            <person name="Holt N.J."/>
            <person name="Shaikh N."/>
            <person name="Mardis E.R."/>
            <person name="Cagno J."/>
            <person name="Ogura Y."/>
            <person name="Iguchi A."/>
            <person name="Hayashi T."/>
            <person name="Mellmann A."/>
            <person name="Karch H."/>
            <person name="Besser T.E."/>
            <person name="Sawyer S.A."/>
            <person name="Whittam T.S."/>
            <person name="Tarr P.I."/>
        </authorList>
    </citation>
    <scope>NUCLEOTIDE SEQUENCE</scope>
    <source>
        <strain evidence="1">493/89</strain>
        <strain evidence="2">86-24</strain>
        <strain evidence="3">87-14</strain>
        <strain evidence="4">TB182A</strain>
        <strain evidence="5">TW14359</strain>
    </source>
</reference>
<sequence length="163" mass="17499">MPPALPLHTVRARIICGFRLVSETGSGSSSSDLTSASGASQWGNSSRSHWLKRWCASCSSAPEISNWQLSPASVSVPISARALLALPLRSVRRLCHSICDEKVLHSVSTWLAGRACTPLGSSQINSTIRAIASLPVRFSVYRIRAHGNGLPCDKSAKSWTNVM</sequence>
<gene>
    <name evidence="1" type="ORF">ECs4876</name>
</gene>
<evidence type="ECO:0000313" key="2">
    <source>
        <dbReference type="EMBL" id="ACI74352.1"/>
    </source>
</evidence>
<dbReference type="AlphaFoldDB" id="C3SIP7"/>
<name>C3SIP7_ECOLX</name>
<organism evidence="1">
    <name type="scientific">Escherichia coli</name>
    <dbReference type="NCBI Taxonomy" id="562"/>
    <lineage>
        <taxon>Bacteria</taxon>
        <taxon>Pseudomonadati</taxon>
        <taxon>Pseudomonadota</taxon>
        <taxon>Gammaproteobacteria</taxon>
        <taxon>Enterobacterales</taxon>
        <taxon>Enterobacteriaceae</taxon>
        <taxon>Escherichia</taxon>
    </lineage>
</organism>
<dbReference type="EMBL" id="EU891773">
    <property type="protein sequence ID" value="ACI74354.1"/>
    <property type="molecule type" value="Genomic_DNA"/>
</dbReference>
<proteinExistence type="predicted"/>
<evidence type="ECO:0000313" key="3">
    <source>
        <dbReference type="EMBL" id="ACI74353.1"/>
    </source>
</evidence>